<name>X0VPB3_9ZZZZ</name>
<evidence type="ECO:0000313" key="1">
    <source>
        <dbReference type="EMBL" id="GAG20065.1"/>
    </source>
</evidence>
<protein>
    <submittedName>
        <fullName evidence="1">Uncharacterized protein</fullName>
    </submittedName>
</protein>
<sequence length="30" mass="3269">VITKAIQDTIDRLSITSTFKGFTAGKQQEA</sequence>
<gene>
    <name evidence="1" type="ORF">S01H1_51049</name>
</gene>
<comment type="caution">
    <text evidence="1">The sequence shown here is derived from an EMBL/GenBank/DDBJ whole genome shotgun (WGS) entry which is preliminary data.</text>
</comment>
<organism evidence="1">
    <name type="scientific">marine sediment metagenome</name>
    <dbReference type="NCBI Taxonomy" id="412755"/>
    <lineage>
        <taxon>unclassified sequences</taxon>
        <taxon>metagenomes</taxon>
        <taxon>ecological metagenomes</taxon>
    </lineage>
</organism>
<accession>X0VPB3</accession>
<proteinExistence type="predicted"/>
<reference evidence="1" key="1">
    <citation type="journal article" date="2014" name="Front. Microbiol.">
        <title>High frequency of phylogenetically diverse reductive dehalogenase-homologous genes in deep subseafloor sedimentary metagenomes.</title>
        <authorList>
            <person name="Kawai M."/>
            <person name="Futagami T."/>
            <person name="Toyoda A."/>
            <person name="Takaki Y."/>
            <person name="Nishi S."/>
            <person name="Hori S."/>
            <person name="Arai W."/>
            <person name="Tsubouchi T."/>
            <person name="Morono Y."/>
            <person name="Uchiyama I."/>
            <person name="Ito T."/>
            <person name="Fujiyama A."/>
            <person name="Inagaki F."/>
            <person name="Takami H."/>
        </authorList>
    </citation>
    <scope>NUCLEOTIDE SEQUENCE</scope>
    <source>
        <strain evidence="1">Expedition CK06-06</strain>
    </source>
</reference>
<dbReference type="AlphaFoldDB" id="X0VPB3"/>
<dbReference type="EMBL" id="BARS01032926">
    <property type="protein sequence ID" value="GAG20065.1"/>
    <property type="molecule type" value="Genomic_DNA"/>
</dbReference>
<feature type="non-terminal residue" evidence="1">
    <location>
        <position position="1"/>
    </location>
</feature>